<evidence type="ECO:0000313" key="2">
    <source>
        <dbReference type="Proteomes" id="UP001165960"/>
    </source>
</evidence>
<organism evidence="1 2">
    <name type="scientific">Entomophthora muscae</name>
    <dbReference type="NCBI Taxonomy" id="34485"/>
    <lineage>
        <taxon>Eukaryota</taxon>
        <taxon>Fungi</taxon>
        <taxon>Fungi incertae sedis</taxon>
        <taxon>Zoopagomycota</taxon>
        <taxon>Entomophthoromycotina</taxon>
        <taxon>Entomophthoromycetes</taxon>
        <taxon>Entomophthorales</taxon>
        <taxon>Entomophthoraceae</taxon>
        <taxon>Entomophthora</taxon>
    </lineage>
</organism>
<reference evidence="1" key="1">
    <citation type="submission" date="2022-04" db="EMBL/GenBank/DDBJ databases">
        <title>Genome of the entomopathogenic fungus Entomophthora muscae.</title>
        <authorList>
            <person name="Elya C."/>
            <person name="Lovett B.R."/>
            <person name="Lee E."/>
            <person name="Macias A.M."/>
            <person name="Hajek A.E."/>
            <person name="De Bivort B.L."/>
            <person name="Kasson M.T."/>
            <person name="De Fine Licht H.H."/>
            <person name="Stajich J.E."/>
        </authorList>
    </citation>
    <scope>NUCLEOTIDE SEQUENCE</scope>
    <source>
        <strain evidence="1">Berkeley</strain>
    </source>
</reference>
<evidence type="ECO:0000313" key="1">
    <source>
        <dbReference type="EMBL" id="KAJ9051796.1"/>
    </source>
</evidence>
<sequence>MKFTVVLGLIGCAIKANALPHANATSNIQEADTAVHVSSGEDMYTLVKSYCGTWSPTRGNGLALSPEKFFVDYQSYETMAATLEGWASQSRIATFIPSIGKTHEGRDIFAFKIATQENSNTKKSLVFNGGLHAREWISSATTIYLIHKLLEESDTPRIKLLLNGFEFHFTPLANPDGYEFSRLPGECMWRKNRRNNRDGSFGVDLNRNWDEHWSPNNISSAKDTYQGPYPHSEPEVQALANYLLAIPRGYGGIDFHSYSQLILRNWGWSAHPSTNEDALAELSQNMQVAFETKGYIFDSVRLPETHLAAGNLMDWMAAKAKLVAFAVELCPMEAPYFFLKGDDILRCAEGAYAATLAFSEYLLENGNIPQNYPFRG</sequence>
<name>A0ACC2RNZ6_9FUNG</name>
<protein>
    <submittedName>
        <fullName evidence="1">Uncharacterized protein</fullName>
    </submittedName>
</protein>
<accession>A0ACC2RNZ6</accession>
<dbReference type="EMBL" id="QTSX02007103">
    <property type="protein sequence ID" value="KAJ9051796.1"/>
    <property type="molecule type" value="Genomic_DNA"/>
</dbReference>
<proteinExistence type="predicted"/>
<comment type="caution">
    <text evidence="1">The sequence shown here is derived from an EMBL/GenBank/DDBJ whole genome shotgun (WGS) entry which is preliminary data.</text>
</comment>
<dbReference type="Proteomes" id="UP001165960">
    <property type="component" value="Unassembled WGS sequence"/>
</dbReference>
<keyword evidence="2" id="KW-1185">Reference proteome</keyword>
<gene>
    <name evidence="1" type="ORF">DSO57_1001555</name>
</gene>